<feature type="binding site" evidence="6">
    <location>
        <begin position="24"/>
        <end position="29"/>
    </location>
    <ligand>
        <name>ATP</name>
        <dbReference type="ChEBI" id="CHEBI:30616"/>
    </ligand>
</feature>
<evidence type="ECO:0000259" key="7">
    <source>
        <dbReference type="Pfam" id="PF01171"/>
    </source>
</evidence>
<name>A0A437SUT9_9LACO</name>
<dbReference type="GO" id="GO:0005737">
    <property type="term" value="C:cytoplasm"/>
    <property type="evidence" value="ECO:0007669"/>
    <property type="project" value="UniProtKB-SubCell"/>
</dbReference>
<dbReference type="GO" id="GO:0005524">
    <property type="term" value="F:ATP binding"/>
    <property type="evidence" value="ECO:0007669"/>
    <property type="project" value="UniProtKB-UniRule"/>
</dbReference>
<evidence type="ECO:0000256" key="1">
    <source>
        <dbReference type="ARBA" id="ARBA00022598"/>
    </source>
</evidence>
<dbReference type="SUPFAM" id="SSF52402">
    <property type="entry name" value="Adenine nucleotide alpha hydrolases-like"/>
    <property type="match status" value="1"/>
</dbReference>
<gene>
    <name evidence="6 8" type="primary">tilS</name>
    <name evidence="8" type="ORF">EJK17_06190</name>
</gene>
<dbReference type="PANTHER" id="PTHR43033:SF1">
    <property type="entry name" value="TRNA(ILE)-LYSIDINE SYNTHASE-RELATED"/>
    <property type="match status" value="1"/>
</dbReference>
<proteinExistence type="inferred from homology"/>
<dbReference type="GO" id="GO:0032267">
    <property type="term" value="F:tRNA(Ile)-lysidine synthase activity"/>
    <property type="evidence" value="ECO:0007669"/>
    <property type="project" value="UniProtKB-EC"/>
</dbReference>
<comment type="catalytic activity">
    <reaction evidence="5 6">
        <text>cytidine(34) in tRNA(Ile2) + L-lysine + ATP = lysidine(34) in tRNA(Ile2) + AMP + diphosphate + H(+)</text>
        <dbReference type="Rhea" id="RHEA:43744"/>
        <dbReference type="Rhea" id="RHEA-COMP:10625"/>
        <dbReference type="Rhea" id="RHEA-COMP:10670"/>
        <dbReference type="ChEBI" id="CHEBI:15378"/>
        <dbReference type="ChEBI" id="CHEBI:30616"/>
        <dbReference type="ChEBI" id="CHEBI:32551"/>
        <dbReference type="ChEBI" id="CHEBI:33019"/>
        <dbReference type="ChEBI" id="CHEBI:82748"/>
        <dbReference type="ChEBI" id="CHEBI:83665"/>
        <dbReference type="ChEBI" id="CHEBI:456215"/>
        <dbReference type="EC" id="6.3.4.19"/>
    </reaction>
</comment>
<evidence type="ECO:0000256" key="4">
    <source>
        <dbReference type="ARBA" id="ARBA00022840"/>
    </source>
</evidence>
<dbReference type="CDD" id="cd01992">
    <property type="entry name" value="TilS_N"/>
    <property type="match status" value="1"/>
</dbReference>
<keyword evidence="4 6" id="KW-0067">ATP-binding</keyword>
<keyword evidence="6" id="KW-0963">Cytoplasm</keyword>
<dbReference type="EC" id="6.3.4.19" evidence="6"/>
<dbReference type="PANTHER" id="PTHR43033">
    <property type="entry name" value="TRNA(ILE)-LYSIDINE SYNTHASE-RELATED"/>
    <property type="match status" value="1"/>
</dbReference>
<dbReference type="NCBIfam" id="TIGR02432">
    <property type="entry name" value="lysidine_TilS_N"/>
    <property type="match status" value="1"/>
</dbReference>
<sequence>MNLNTFFKEKNLPLTGKTLVVAASGGPDSMALVDLLVQLKKKRAFRLIVAHFDHQLRADSQEETALLKAYCQKQGLLLKNGSWDRDLQPETGIEAAARTVRYQFLIKVMKEVKGDYLLTAHHGNDLLENILLKFIRSGNPEEMNSLQAVGQMQGYPLLRPLLGYAKSDLLAYDQEHHLRFIEDSTNFEDETLRNRLRHYLVPLLKKENSHILNNAHRFSQETQLLVQLSQKELAHLPAPKLVLNYFYRWNKADLAALSETQRLYYWQQFIWKKWQRRVGPELNGFSLLAYQNYYYLWQHNLPQLESRQSIKPGQIFTFRQQQFILTLNQQENGERVGDFWSNESNFKVGSLPTGTKLLLKNGQHVKAKKMFAAAGIPLFLRPFCLTVFNAEEAAIFVEKAYQDQTWQADNKHYYLYLLKKV</sequence>
<comment type="caution">
    <text evidence="8">The sequence shown here is derived from an EMBL/GenBank/DDBJ whole genome shotgun (WGS) entry which is preliminary data.</text>
</comment>
<keyword evidence="3 6" id="KW-0547">Nucleotide-binding</keyword>
<reference evidence="8 9" key="1">
    <citation type="submission" date="2018-12" db="EMBL/GenBank/DDBJ databases">
        <authorList>
            <person name="Meng J."/>
        </authorList>
    </citation>
    <scope>NUCLEOTIDE SEQUENCE [LARGE SCALE GENOMIC DNA]</scope>
    <source>
        <strain evidence="8 9">HT111-2</strain>
    </source>
</reference>
<comment type="similarity">
    <text evidence="6">Belongs to the tRNA(Ile)-lysidine synthase family.</text>
</comment>
<dbReference type="RefSeq" id="WP_127796285.1">
    <property type="nucleotide sequence ID" value="NZ_ML136882.1"/>
</dbReference>
<organism evidence="8 9">
    <name type="scientific">Lactobacillus xujianguonis</name>
    <dbReference type="NCBI Taxonomy" id="2495899"/>
    <lineage>
        <taxon>Bacteria</taxon>
        <taxon>Bacillati</taxon>
        <taxon>Bacillota</taxon>
        <taxon>Bacilli</taxon>
        <taxon>Lactobacillales</taxon>
        <taxon>Lactobacillaceae</taxon>
        <taxon>Lactobacillus</taxon>
    </lineage>
</organism>
<dbReference type="InterPro" id="IPR012795">
    <property type="entry name" value="tRNA_Ile_lys_synt_N"/>
</dbReference>
<dbReference type="HAMAP" id="MF_01161">
    <property type="entry name" value="tRNA_Ile_lys_synt"/>
    <property type="match status" value="1"/>
</dbReference>
<evidence type="ECO:0000256" key="2">
    <source>
        <dbReference type="ARBA" id="ARBA00022694"/>
    </source>
</evidence>
<dbReference type="InterPro" id="IPR012094">
    <property type="entry name" value="tRNA_Ile_lys_synt"/>
</dbReference>
<evidence type="ECO:0000256" key="3">
    <source>
        <dbReference type="ARBA" id="ARBA00022741"/>
    </source>
</evidence>
<comment type="function">
    <text evidence="6">Ligates lysine onto the cytidine present at position 34 of the AUA codon-specific tRNA(Ile) that contains the anticodon CAU, in an ATP-dependent manner. Cytidine is converted to lysidine, thus changing the amino acid specificity of the tRNA from methionine to isoleucine.</text>
</comment>
<evidence type="ECO:0000313" key="9">
    <source>
        <dbReference type="Proteomes" id="UP000288291"/>
    </source>
</evidence>
<dbReference type="Proteomes" id="UP000288291">
    <property type="component" value="Unassembled WGS sequence"/>
</dbReference>
<feature type="domain" description="tRNA(Ile)-lysidine/2-thiocytidine synthase N-terminal" evidence="7">
    <location>
        <begin position="19"/>
        <end position="198"/>
    </location>
</feature>
<dbReference type="GO" id="GO:0006400">
    <property type="term" value="P:tRNA modification"/>
    <property type="evidence" value="ECO:0007669"/>
    <property type="project" value="UniProtKB-UniRule"/>
</dbReference>
<accession>A0A437SUT9</accession>
<evidence type="ECO:0000256" key="5">
    <source>
        <dbReference type="ARBA" id="ARBA00048539"/>
    </source>
</evidence>
<dbReference type="EMBL" id="RXIA01000014">
    <property type="protein sequence ID" value="RVU70708.1"/>
    <property type="molecule type" value="Genomic_DNA"/>
</dbReference>
<dbReference type="InterPro" id="IPR011063">
    <property type="entry name" value="TilS/TtcA_N"/>
</dbReference>
<keyword evidence="9" id="KW-1185">Reference proteome</keyword>
<dbReference type="AlphaFoldDB" id="A0A437SUT9"/>
<protein>
    <recommendedName>
        <fullName evidence="6">tRNA(Ile)-lysidine synthase</fullName>
        <ecNumber evidence="6">6.3.4.19</ecNumber>
    </recommendedName>
    <alternativeName>
        <fullName evidence="6">tRNA(Ile)-2-lysyl-cytidine synthase</fullName>
    </alternativeName>
    <alternativeName>
        <fullName evidence="6">tRNA(Ile)-lysidine synthetase</fullName>
    </alternativeName>
</protein>
<dbReference type="Pfam" id="PF01171">
    <property type="entry name" value="ATP_bind_3"/>
    <property type="match status" value="1"/>
</dbReference>
<dbReference type="Gene3D" id="3.40.50.620">
    <property type="entry name" value="HUPs"/>
    <property type="match status" value="1"/>
</dbReference>
<evidence type="ECO:0000313" key="8">
    <source>
        <dbReference type="EMBL" id="RVU70708.1"/>
    </source>
</evidence>
<keyword evidence="1 6" id="KW-0436">Ligase</keyword>
<comment type="domain">
    <text evidence="6">The N-terminal region contains the highly conserved SGGXDS motif, predicted to be a P-loop motif involved in ATP binding.</text>
</comment>
<keyword evidence="2 6" id="KW-0819">tRNA processing</keyword>
<comment type="subcellular location">
    <subcellularLocation>
        <location evidence="6">Cytoplasm</location>
    </subcellularLocation>
</comment>
<evidence type="ECO:0000256" key="6">
    <source>
        <dbReference type="HAMAP-Rule" id="MF_01161"/>
    </source>
</evidence>
<dbReference type="InterPro" id="IPR014729">
    <property type="entry name" value="Rossmann-like_a/b/a_fold"/>
</dbReference>